<evidence type="ECO:0000313" key="2">
    <source>
        <dbReference type="EMBL" id="KAB0502149.1"/>
    </source>
</evidence>
<evidence type="ECO:0000313" key="3">
    <source>
        <dbReference type="Proteomes" id="UP000434925"/>
    </source>
</evidence>
<gene>
    <name evidence="2" type="ORF">F7R14_20925</name>
</gene>
<evidence type="ECO:0000256" key="1">
    <source>
        <dbReference type="SAM" id="MobiDB-lite"/>
    </source>
</evidence>
<comment type="caution">
    <text evidence="2">The sequence shown here is derived from an EMBL/GenBank/DDBJ whole genome shotgun (WGS) entry which is preliminary data.</text>
</comment>
<reference evidence="2 3" key="1">
    <citation type="submission" date="2019-09" db="EMBL/GenBank/DDBJ databases">
        <title>Draft genome sequences of 48 bacterial type strains from the CCUG.</title>
        <authorList>
            <person name="Tunovic T."/>
            <person name="Pineiro-Iglesias B."/>
            <person name="Unosson C."/>
            <person name="Inganas E."/>
            <person name="Ohlen M."/>
            <person name="Cardew S."/>
            <person name="Jensie-Markopoulos S."/>
            <person name="Salva-Serra F."/>
            <person name="Jaen-Luchoro D."/>
            <person name="Karlsson R."/>
            <person name="Svensson-Stadler L."/>
            <person name="Chun J."/>
            <person name="Moore E."/>
        </authorList>
    </citation>
    <scope>NUCLEOTIDE SEQUENCE [LARGE SCALE GENOMIC DNA]</scope>
    <source>
        <strain evidence="2 3">CCUG 51522</strain>
    </source>
</reference>
<dbReference type="EMBL" id="VZPO01000008">
    <property type="protein sequence ID" value="KAB0502149.1"/>
    <property type="molecule type" value="Genomic_DNA"/>
</dbReference>
<feature type="region of interest" description="Disordered" evidence="1">
    <location>
        <begin position="1"/>
        <end position="22"/>
    </location>
</feature>
<protein>
    <submittedName>
        <fullName evidence="2">Uncharacterized protein</fullName>
    </submittedName>
</protein>
<organism evidence="2 3">
    <name type="scientific">Pseudomonas lini</name>
    <dbReference type="NCBI Taxonomy" id="163011"/>
    <lineage>
        <taxon>Bacteria</taxon>
        <taxon>Pseudomonadati</taxon>
        <taxon>Pseudomonadota</taxon>
        <taxon>Gammaproteobacteria</taxon>
        <taxon>Pseudomonadales</taxon>
        <taxon>Pseudomonadaceae</taxon>
        <taxon>Pseudomonas</taxon>
    </lineage>
</organism>
<accession>A0A7V7P1U8</accession>
<sequence length="76" mass="8215">MGAGLLAKTDEHSTLMSTVMPPSRASPLPQGFVFNAKLKAPSKWRQYSHSDHSAPSGLGSRANQTFLLLSAQGYRQ</sequence>
<dbReference type="AlphaFoldDB" id="A0A7V7P1U8"/>
<name>A0A7V7P1U8_9PSED</name>
<dbReference type="Proteomes" id="UP000434925">
    <property type="component" value="Unassembled WGS sequence"/>
</dbReference>
<proteinExistence type="predicted"/>